<keyword evidence="5" id="KW-0436">Ligase</keyword>
<accession>A0A9X0PFI7</accession>
<comment type="caution">
    <text evidence="5">The sequence shown here is derived from an EMBL/GenBank/DDBJ whole genome shotgun (WGS) entry which is preliminary data.</text>
</comment>
<dbReference type="Proteomes" id="UP000524893">
    <property type="component" value="Unassembled WGS sequence"/>
</dbReference>
<dbReference type="InterPro" id="IPR025110">
    <property type="entry name" value="AMP-bd_C"/>
</dbReference>
<dbReference type="EMBL" id="JABTCN010000023">
    <property type="protein sequence ID" value="MBA8776836.1"/>
    <property type="molecule type" value="Genomic_DNA"/>
</dbReference>
<dbReference type="Pfam" id="PF00501">
    <property type="entry name" value="AMP-binding"/>
    <property type="match status" value="1"/>
</dbReference>
<dbReference type="PROSITE" id="PS00455">
    <property type="entry name" value="AMP_BINDING"/>
    <property type="match status" value="1"/>
</dbReference>
<evidence type="ECO:0000259" key="4">
    <source>
        <dbReference type="Pfam" id="PF13193"/>
    </source>
</evidence>
<evidence type="ECO:0000259" key="3">
    <source>
        <dbReference type="Pfam" id="PF00501"/>
    </source>
</evidence>
<feature type="domain" description="AMP-binding enzyme C-terminal" evidence="4">
    <location>
        <begin position="408"/>
        <end position="483"/>
    </location>
</feature>
<organism evidence="5 6">
    <name type="scientific">Staphylococcus coagulans</name>
    <dbReference type="NCBI Taxonomy" id="74706"/>
    <lineage>
        <taxon>Bacteria</taxon>
        <taxon>Bacillati</taxon>
        <taxon>Bacillota</taxon>
        <taxon>Bacilli</taxon>
        <taxon>Bacillales</taxon>
        <taxon>Staphylococcaceae</taxon>
        <taxon>Staphylococcus</taxon>
    </lineage>
</organism>
<dbReference type="GO" id="GO:0016878">
    <property type="term" value="F:acid-thiol ligase activity"/>
    <property type="evidence" value="ECO:0007669"/>
    <property type="project" value="UniProtKB-ARBA"/>
</dbReference>
<dbReference type="GeneID" id="72413377"/>
<dbReference type="InterPro" id="IPR020845">
    <property type="entry name" value="AMP-binding_CS"/>
</dbReference>
<dbReference type="PANTHER" id="PTHR43767">
    <property type="entry name" value="LONG-CHAIN-FATTY-ACID--COA LIGASE"/>
    <property type="match status" value="1"/>
</dbReference>
<dbReference type="PANTHER" id="PTHR43767:SF1">
    <property type="entry name" value="NONRIBOSOMAL PEPTIDE SYNTHASE PES1 (EUROFUNG)-RELATED"/>
    <property type="match status" value="1"/>
</dbReference>
<sequence>MNFDWIKTRADFDVEKPAVIDPFKETQWTYQQLNIRADNMAHYLESQGIQQGDVIGIFAPNDVAILDLLFASFKMGAVFLPINWRLNPKEIAGVVSDSGLKILFYAERHLSSLNEINPDYLHMDIDSDAYNQIVDPSQHHVYKAKAVEPTDLATLIYTSGTTGVPKGVMFSYESFVNNGANIELTYKFNSEYLTIISTPMFHVLGFNDTVLPTLMSGGTLVLQRYFNGEALNDLIAQYHPDFLIMIPTMYYSTLNQKNFNPDDFRAIKFVIQGGSQPLPSIQQAFKKYGINIINGYGLTEAPLVMVNTPENARHKPMSIGKSVMFVDAKVLDEDKNEVGDGEIGELAIRSKNVTPGYWGQPEETKKSFHNQYFLTGDLAKKDEDGDIYIIDRKKELIITGGENVLPSEVENALAEHPLIDRCVVVGYEHPKYGESIAAAIILREKVPDYVEQLDKHMRERLAGYKVPRMYLPVTHMPLNSTQKPDKLVIREMMNSKVNKEASSEANHNA</sequence>
<evidence type="ECO:0000313" key="5">
    <source>
        <dbReference type="EMBL" id="MBA8776836.1"/>
    </source>
</evidence>
<dbReference type="Pfam" id="PF13193">
    <property type="entry name" value="AMP-binding_C"/>
    <property type="match status" value="1"/>
</dbReference>
<dbReference type="AlphaFoldDB" id="A0A9X0PFI7"/>
<evidence type="ECO:0000256" key="2">
    <source>
        <dbReference type="ARBA" id="ARBA00032875"/>
    </source>
</evidence>
<reference evidence="5 6" key="1">
    <citation type="journal article" date="2020" name="Access Microbiol">
        <title>Isolation and genome sequencing of Staphylococcus schleiferi subspecies coagulans from Antarctic seals.</title>
        <authorList>
            <person name="Foster G."/>
            <person name="Robb A."/>
            <person name="Paterson G.K."/>
        </authorList>
    </citation>
    <scope>NUCLEOTIDE SEQUENCE [LARGE SCALE GENOMIC DNA]</scope>
    <source>
        <strain evidence="5 6">M615/02/4</strain>
    </source>
</reference>
<feature type="domain" description="AMP-dependent synthetase/ligase" evidence="3">
    <location>
        <begin position="11"/>
        <end position="358"/>
    </location>
</feature>
<dbReference type="Gene3D" id="3.40.50.12780">
    <property type="entry name" value="N-terminal domain of ligase-like"/>
    <property type="match status" value="1"/>
</dbReference>
<dbReference type="Gene3D" id="3.30.300.30">
    <property type="match status" value="1"/>
</dbReference>
<name>A0A9X0PFI7_9STAP</name>
<evidence type="ECO:0000313" key="6">
    <source>
        <dbReference type="Proteomes" id="UP000524893"/>
    </source>
</evidence>
<protein>
    <recommendedName>
        <fullName evidence="1">Putative long chain fatty acid-CoA ligase VraA</fullName>
    </recommendedName>
    <alternativeName>
        <fullName evidence="2">Acyl-CoA synthetase</fullName>
    </alternativeName>
</protein>
<dbReference type="RefSeq" id="WP_165546051.1">
    <property type="nucleotide sequence ID" value="NZ_CP092966.1"/>
</dbReference>
<gene>
    <name evidence="5" type="ORF">HR081_08100</name>
</gene>
<proteinExistence type="predicted"/>
<dbReference type="InterPro" id="IPR042099">
    <property type="entry name" value="ANL_N_sf"/>
</dbReference>
<dbReference type="SUPFAM" id="SSF56801">
    <property type="entry name" value="Acetyl-CoA synthetase-like"/>
    <property type="match status" value="1"/>
</dbReference>
<dbReference type="InterPro" id="IPR045851">
    <property type="entry name" value="AMP-bd_C_sf"/>
</dbReference>
<evidence type="ECO:0000256" key="1">
    <source>
        <dbReference type="ARBA" id="ARBA00017625"/>
    </source>
</evidence>
<dbReference type="InterPro" id="IPR000873">
    <property type="entry name" value="AMP-dep_synth/lig_dom"/>
</dbReference>
<dbReference type="InterPro" id="IPR050237">
    <property type="entry name" value="ATP-dep_AMP-bd_enzyme"/>
</dbReference>